<dbReference type="PROSITE" id="PS01124">
    <property type="entry name" value="HTH_ARAC_FAMILY_2"/>
    <property type="match status" value="1"/>
</dbReference>
<dbReference type="EMBL" id="CP042437">
    <property type="protein sequence ID" value="QEC79274.1"/>
    <property type="molecule type" value="Genomic_DNA"/>
</dbReference>
<keyword evidence="1" id="KW-0805">Transcription regulation</keyword>
<sequence length="292" mass="33789">MPVPNVMRETTSLNMGDCFSIFSKVKEKFDFPLHYHNEYELNLIINAKGAKRIIGDSIETIDDIELVFIGPNVYHGWFTGECTSEAINEVTIQFHTDLFDEKFLQRNQLFFIKSMFENARRGLVFSYETTRDITRRILNLSNKDGFNSVLELLAILHTLSTSKNRRMLSDPGFSDEKFRYTNGRVDKVFDYMKNNFDKRLTLAEVATVANMPEASFCRFLKKNTGKSFIESLNDIRLGNASRMLINTTHSIAEIAYQCGFNNISNFNRIFKRHKLCVPKEFRKAYTLGTRVG</sequence>
<dbReference type="SUPFAM" id="SSF46689">
    <property type="entry name" value="Homeodomain-like"/>
    <property type="match status" value="2"/>
</dbReference>
<proteinExistence type="predicted"/>
<dbReference type="AlphaFoldDB" id="A0A5B8W5X9"/>
<keyword evidence="3" id="KW-0804">Transcription</keyword>
<keyword evidence="2" id="KW-0238">DNA-binding</keyword>
<reference evidence="5 6" key="1">
    <citation type="journal article" date="2013" name="J. Microbiol.">
        <title>Mucilaginibacter ginsenosidivorax sp. nov., with ginsenoside converting activity isolated from sediment.</title>
        <authorList>
            <person name="Kim J.K."/>
            <person name="Choi T.E."/>
            <person name="Liu Q.M."/>
            <person name="Park H.Y."/>
            <person name="Yi T.H."/>
            <person name="Yoon M.H."/>
            <person name="Kim S.C."/>
            <person name="Im W.T."/>
        </authorList>
    </citation>
    <scope>NUCLEOTIDE SEQUENCE [LARGE SCALE GENOMIC DNA]</scope>
    <source>
        <strain evidence="5 6">KHI28</strain>
    </source>
</reference>
<dbReference type="PANTHER" id="PTHR43280:SF27">
    <property type="entry name" value="TRANSCRIPTIONAL REGULATOR MTLR"/>
    <property type="match status" value="1"/>
</dbReference>
<keyword evidence="6" id="KW-1185">Reference proteome</keyword>
<evidence type="ECO:0000313" key="6">
    <source>
        <dbReference type="Proteomes" id="UP000321362"/>
    </source>
</evidence>
<dbReference type="KEGG" id="mgk:FSB76_26225"/>
<gene>
    <name evidence="5" type="ORF">FSB76_26225</name>
</gene>
<dbReference type="GO" id="GO:0043565">
    <property type="term" value="F:sequence-specific DNA binding"/>
    <property type="evidence" value="ECO:0007669"/>
    <property type="project" value="InterPro"/>
</dbReference>
<protein>
    <submittedName>
        <fullName evidence="5">Helix-turn-helix domain-containing protein</fullName>
    </submittedName>
</protein>
<dbReference type="Pfam" id="PF12833">
    <property type="entry name" value="HTH_18"/>
    <property type="match status" value="1"/>
</dbReference>
<evidence type="ECO:0000256" key="3">
    <source>
        <dbReference type="ARBA" id="ARBA00023163"/>
    </source>
</evidence>
<evidence type="ECO:0000313" key="5">
    <source>
        <dbReference type="EMBL" id="QEC79274.1"/>
    </source>
</evidence>
<dbReference type="Proteomes" id="UP000321362">
    <property type="component" value="Chromosome"/>
</dbReference>
<dbReference type="InterPro" id="IPR018060">
    <property type="entry name" value="HTH_AraC"/>
</dbReference>
<evidence type="ECO:0000256" key="2">
    <source>
        <dbReference type="ARBA" id="ARBA00023125"/>
    </source>
</evidence>
<dbReference type="Gene3D" id="1.10.10.60">
    <property type="entry name" value="Homeodomain-like"/>
    <property type="match status" value="2"/>
</dbReference>
<dbReference type="SMART" id="SM00342">
    <property type="entry name" value="HTH_ARAC"/>
    <property type="match status" value="1"/>
</dbReference>
<dbReference type="GO" id="GO:0003700">
    <property type="term" value="F:DNA-binding transcription factor activity"/>
    <property type="evidence" value="ECO:0007669"/>
    <property type="project" value="InterPro"/>
</dbReference>
<accession>A0A5B8W5X9</accession>
<dbReference type="InterPro" id="IPR009057">
    <property type="entry name" value="Homeodomain-like_sf"/>
</dbReference>
<feature type="domain" description="HTH araC/xylS-type" evidence="4">
    <location>
        <begin position="186"/>
        <end position="284"/>
    </location>
</feature>
<dbReference type="RefSeq" id="WP_147058705.1">
    <property type="nucleotide sequence ID" value="NZ_CP042437.1"/>
</dbReference>
<name>A0A5B8W5X9_9SPHI</name>
<dbReference type="OrthoDB" id="9787988at2"/>
<evidence type="ECO:0000259" key="4">
    <source>
        <dbReference type="PROSITE" id="PS01124"/>
    </source>
</evidence>
<organism evidence="5 6">
    <name type="scientific">Mucilaginibacter ginsenosidivorax</name>
    <dbReference type="NCBI Taxonomy" id="862126"/>
    <lineage>
        <taxon>Bacteria</taxon>
        <taxon>Pseudomonadati</taxon>
        <taxon>Bacteroidota</taxon>
        <taxon>Sphingobacteriia</taxon>
        <taxon>Sphingobacteriales</taxon>
        <taxon>Sphingobacteriaceae</taxon>
        <taxon>Mucilaginibacter</taxon>
    </lineage>
</organism>
<evidence type="ECO:0000256" key="1">
    <source>
        <dbReference type="ARBA" id="ARBA00023015"/>
    </source>
</evidence>
<dbReference type="PANTHER" id="PTHR43280">
    <property type="entry name" value="ARAC-FAMILY TRANSCRIPTIONAL REGULATOR"/>
    <property type="match status" value="1"/>
</dbReference>